<accession>A0A5P9NKE6</accession>
<dbReference type="PROSITE" id="PS51257">
    <property type="entry name" value="PROKAR_LIPOPROTEIN"/>
    <property type="match status" value="1"/>
</dbReference>
<proteinExistence type="predicted"/>
<dbReference type="SUPFAM" id="SSF89550">
    <property type="entry name" value="PHP domain-like"/>
    <property type="match status" value="1"/>
</dbReference>
<dbReference type="Pfam" id="PF12228">
    <property type="entry name" value="DUF3604"/>
    <property type="match status" value="1"/>
</dbReference>
<gene>
    <name evidence="1" type="ORF">EY643_08615</name>
</gene>
<evidence type="ECO:0000313" key="2">
    <source>
        <dbReference type="Proteomes" id="UP000326287"/>
    </source>
</evidence>
<evidence type="ECO:0000313" key="1">
    <source>
        <dbReference type="EMBL" id="QFU75714.1"/>
    </source>
</evidence>
<name>A0A5P9NKE6_9GAMM</name>
<dbReference type="KEGG" id="halc:EY643_08615"/>
<dbReference type="AlphaFoldDB" id="A0A5P9NKE6"/>
<dbReference type="InterPro" id="IPR016195">
    <property type="entry name" value="Pol/histidinol_Pase-like"/>
</dbReference>
<dbReference type="Gene3D" id="3.20.20.140">
    <property type="entry name" value="Metal-dependent hydrolases"/>
    <property type="match status" value="1"/>
</dbReference>
<dbReference type="InterPro" id="IPR022028">
    <property type="entry name" value="DUF3604"/>
</dbReference>
<dbReference type="EMBL" id="CP036422">
    <property type="protein sequence ID" value="QFU75714.1"/>
    <property type="molecule type" value="Genomic_DNA"/>
</dbReference>
<reference evidence="1 2" key="1">
    <citation type="submission" date="2019-02" db="EMBL/GenBank/DDBJ databases">
        <authorList>
            <person name="Li S.-H."/>
        </authorList>
    </citation>
    <scope>NUCLEOTIDE SEQUENCE [LARGE SCALE GENOMIC DNA]</scope>
    <source>
        <strain evidence="1 2">IMCC14385</strain>
    </source>
</reference>
<keyword evidence="2" id="KW-1185">Reference proteome</keyword>
<dbReference type="Proteomes" id="UP000326287">
    <property type="component" value="Chromosome"/>
</dbReference>
<dbReference type="RefSeq" id="WP_152661821.1">
    <property type="nucleotide sequence ID" value="NZ_CP036422.1"/>
</dbReference>
<sequence>MFKAARQFARNLAPAVALLGASCGGDPHPAGTVEGSALAPATIEQRDARRQLPDGDASDKQILFGDLHVHSTYSVDAHTLELPIMGLQGIHTVADSCDFARYCAKLDFFSYNDHAEGLTPKFWQDTKDTVRACNASSAAVNPDLVAFAGWEWTQMRNDANAHFGHKNVIFPTTADHELPARPISARLTPEDLGVFAMSRQSGAARYIDPLNWKSYANLIRLLDDIVAVPGCPTDVNSRDLPLDCHENAPSPDVLYRKLDEWGFEHMVIPHGNTWGAYTPPTATWDKALATRYHSDDRQPLLEIMSGHGNSEEYRPYEQATINADGSLSCPEPQGDYIPCCWQAGEIMRQRCDGLSDSECEARVELSRQLAVEAGNRYMGVFPDTGATDWAQCGQCSDCFKPAFNQVFPESSQYAMALSNFEETDAAGKPLRFRWGFIAATDDHTSRPGTGYKQYERRKMTQAAGVRSDFYGGLTAGLTGESDDPQMPQQVTTTNPVPDLERMNSFLYPGGIMAVHAASRDRRAIWDALKRKEVYGTSGPRMLLWFDLLNGPEGAVPMGSGVTLKENPVFEVRAVGAWKQNPGCPTDTGALTAQRLEYLCAGECFNPSEEREIIDAIEIVRIRPQAYPGEPIADLIEDPWRRFECKPEETGCSVQFTDPDYVGDMRDSVYYARALQQATPAINADNLRPKENAGKDGIEIDPCYGDYRTPFDDDCLAPSQERAWSSPIYVDIVGSDL</sequence>
<protein>
    <submittedName>
        <fullName evidence="1">DUF3604 domain-containing protein</fullName>
    </submittedName>
</protein>
<dbReference type="OrthoDB" id="543560at2"/>
<organism evidence="1 2">
    <name type="scientific">Halioglobus maricola</name>
    <dbReference type="NCBI Taxonomy" id="2601894"/>
    <lineage>
        <taxon>Bacteria</taxon>
        <taxon>Pseudomonadati</taxon>
        <taxon>Pseudomonadota</taxon>
        <taxon>Gammaproteobacteria</taxon>
        <taxon>Cellvibrionales</taxon>
        <taxon>Halieaceae</taxon>
        <taxon>Halioglobus</taxon>
    </lineage>
</organism>